<dbReference type="eggNOG" id="COG4974">
    <property type="taxonomic scope" value="Bacteria"/>
</dbReference>
<organism evidence="1 2">
    <name type="scientific">Rhodococcus jostii (strain RHA1)</name>
    <dbReference type="NCBI Taxonomy" id="101510"/>
    <lineage>
        <taxon>Bacteria</taxon>
        <taxon>Bacillati</taxon>
        <taxon>Actinomycetota</taxon>
        <taxon>Actinomycetes</taxon>
        <taxon>Mycobacteriales</taxon>
        <taxon>Nocardiaceae</taxon>
        <taxon>Rhodococcus</taxon>
    </lineage>
</organism>
<evidence type="ECO:0000313" key="2">
    <source>
        <dbReference type="Proteomes" id="UP000008710"/>
    </source>
</evidence>
<dbReference type="EMBL" id="CP000431">
    <property type="protein sequence ID" value="ABG94981.1"/>
    <property type="molecule type" value="Genomic_DNA"/>
</dbReference>
<accession>Q0SBV5</accession>
<dbReference type="AlphaFoldDB" id="Q0SBV5"/>
<evidence type="ECO:0000313" key="1">
    <source>
        <dbReference type="EMBL" id="ABG94981.1"/>
    </source>
</evidence>
<reference evidence="2" key="1">
    <citation type="journal article" date="2006" name="Proc. Natl. Acad. Sci. U.S.A.">
        <title>The complete genome of Rhodococcus sp. RHA1 provides insights into a catabolic powerhouse.</title>
        <authorList>
            <person name="McLeod M.P."/>
            <person name="Warren R.L."/>
            <person name="Hsiao W.W.L."/>
            <person name="Araki N."/>
            <person name="Myhre M."/>
            <person name="Fernandes C."/>
            <person name="Miyazawa D."/>
            <person name="Wong W."/>
            <person name="Lillquist A.L."/>
            <person name="Wang D."/>
            <person name="Dosanjh M."/>
            <person name="Hara H."/>
            <person name="Petrescu A."/>
            <person name="Morin R.D."/>
            <person name="Yang G."/>
            <person name="Stott J.M."/>
            <person name="Schein J.E."/>
            <person name="Shin H."/>
            <person name="Smailus D."/>
            <person name="Siddiqui A.S."/>
            <person name="Marra M.A."/>
            <person name="Jones S.J.M."/>
            <person name="Holt R."/>
            <person name="Brinkman F.S.L."/>
            <person name="Miyauchi K."/>
            <person name="Fukuda M."/>
            <person name="Davies J.E."/>
            <person name="Mohn W.W."/>
            <person name="Eltis L.D."/>
        </authorList>
    </citation>
    <scope>NUCLEOTIDE SEQUENCE [LARGE SCALE GENOMIC DNA]</scope>
    <source>
        <strain evidence="2">RHA1</strain>
    </source>
</reference>
<sequence>MDNEAPGAARLMLADNVVHLDPAPAMAEAMIEGWTRQQRSRFLKEPTIAGRVRMIRRFTEFTNQYPWQWSPAEAEEWIS</sequence>
<name>Q0SBV5_RHOJR</name>
<dbReference type="KEGG" id="rha:RHA1_ro03178"/>
<dbReference type="Proteomes" id="UP000008710">
    <property type="component" value="Chromosome"/>
</dbReference>
<gene>
    <name evidence="1" type="ordered locus">RHA1_ro03178</name>
</gene>
<protein>
    <submittedName>
        <fullName evidence="1">Uncharacterized protein</fullName>
    </submittedName>
</protein>
<dbReference type="HOGENOM" id="CLU_2603707_0_0_11"/>
<proteinExistence type="predicted"/>